<evidence type="ECO:0008006" key="4">
    <source>
        <dbReference type="Google" id="ProtNLM"/>
    </source>
</evidence>
<evidence type="ECO:0000256" key="1">
    <source>
        <dbReference type="SAM" id="MobiDB-lite"/>
    </source>
</evidence>
<gene>
    <name evidence="2" type="ORF">BD410DRAFT_775301</name>
</gene>
<feature type="compositionally biased region" description="Basic and acidic residues" evidence="1">
    <location>
        <begin position="298"/>
        <end position="309"/>
    </location>
</feature>
<accession>A0A4Y7PSL6</accession>
<name>A0A4Y7PSL6_9AGAM</name>
<sequence>MSRLDDTSNHNEVLKERALDIPHLSDYRLQLPPHEDPFIKRLSKYYATGSVSELDDEKEEDSSKEIAASKRPKTRFIFRQWPRNPAGYVIDNIPDGKMALNISNKLWGASLYDFYRVRRIPDCPNLSTISTGSKLAAWAKANNELEWAKDEIKCSELETNPRETKPMSITTLIEASEIFARAGLWGKSVRLNNENTWMDEYRELYSKGQFLCDPDHFPAPWPLKPFSMPLYRLQRRIPFELLPEKLVVHDPWNLLEVTEYEPYYESREGVTYPRKKKAKWGQMSDVVVNYKLQLSADAKKEREKREQKRQNVNGPGSLAIYKRDMSSSPEWQKKFGEEDTISVPLPPRPDPEPAKVAHLYIVPSRRIGRGNHSVVYQAEWEVPRSMLVDPKMCTTCGSETLVGPDDLMDCDGGDQARGSTPWKQSDEDGVNPWNLPETRWITRADGSVNKFSGMPRLGSANLQWQDKTNVPYCKHMDNGPTPPSAKVSVAVKLSVPDDNHLAREARIYQSLPPHLFEHWNGFNIVPPLTDPVPLGAVLPQFYGYYVPEEEKNEHLSPIMLLEHCGIGIDPNELNIDDKQECYSLLRRLHFEQITHNSAFHRNIVMQNGPLQEPPNRRTKDNPQFRLLDLSRVTLNSKEWDRDIIQEEFQTWNDLGLPGLGFG</sequence>
<reference evidence="2 3" key="1">
    <citation type="submission" date="2018-06" db="EMBL/GenBank/DDBJ databases">
        <title>A transcriptomic atlas of mushroom development highlights an independent origin of complex multicellularity.</title>
        <authorList>
            <consortium name="DOE Joint Genome Institute"/>
            <person name="Krizsan K."/>
            <person name="Almasi E."/>
            <person name="Merenyi Z."/>
            <person name="Sahu N."/>
            <person name="Viragh M."/>
            <person name="Koszo T."/>
            <person name="Mondo S."/>
            <person name="Kiss B."/>
            <person name="Balint B."/>
            <person name="Kues U."/>
            <person name="Barry K."/>
            <person name="Hegedus J.C."/>
            <person name="Henrissat B."/>
            <person name="Johnson J."/>
            <person name="Lipzen A."/>
            <person name="Ohm R."/>
            <person name="Nagy I."/>
            <person name="Pangilinan J."/>
            <person name="Yan J."/>
            <person name="Xiong Y."/>
            <person name="Grigoriev I.V."/>
            <person name="Hibbett D.S."/>
            <person name="Nagy L.G."/>
        </authorList>
    </citation>
    <scope>NUCLEOTIDE SEQUENCE [LARGE SCALE GENOMIC DNA]</scope>
    <source>
        <strain evidence="2 3">SZMC22713</strain>
    </source>
</reference>
<dbReference type="EMBL" id="ML170212">
    <property type="protein sequence ID" value="TDL18078.1"/>
    <property type="molecule type" value="Genomic_DNA"/>
</dbReference>
<evidence type="ECO:0000313" key="3">
    <source>
        <dbReference type="Proteomes" id="UP000294933"/>
    </source>
</evidence>
<evidence type="ECO:0000313" key="2">
    <source>
        <dbReference type="EMBL" id="TDL18078.1"/>
    </source>
</evidence>
<dbReference type="VEuPathDB" id="FungiDB:BD410DRAFT_775301"/>
<dbReference type="STRING" id="50990.A0A4Y7PSL6"/>
<proteinExistence type="predicted"/>
<protein>
    <recommendedName>
        <fullName evidence="4">Protein kinase domain-containing protein</fullName>
    </recommendedName>
</protein>
<organism evidence="2 3">
    <name type="scientific">Rickenella mellea</name>
    <dbReference type="NCBI Taxonomy" id="50990"/>
    <lineage>
        <taxon>Eukaryota</taxon>
        <taxon>Fungi</taxon>
        <taxon>Dikarya</taxon>
        <taxon>Basidiomycota</taxon>
        <taxon>Agaricomycotina</taxon>
        <taxon>Agaricomycetes</taxon>
        <taxon>Hymenochaetales</taxon>
        <taxon>Rickenellaceae</taxon>
        <taxon>Rickenella</taxon>
    </lineage>
</organism>
<dbReference type="Proteomes" id="UP000294933">
    <property type="component" value="Unassembled WGS sequence"/>
</dbReference>
<dbReference type="AlphaFoldDB" id="A0A4Y7PSL6"/>
<feature type="region of interest" description="Disordered" evidence="1">
    <location>
        <begin position="298"/>
        <end position="323"/>
    </location>
</feature>
<feature type="region of interest" description="Disordered" evidence="1">
    <location>
        <begin position="415"/>
        <end position="434"/>
    </location>
</feature>
<dbReference type="OrthoDB" id="5327923at2759"/>
<keyword evidence="3" id="KW-1185">Reference proteome</keyword>